<organism evidence="1 2">
    <name type="scientific">Bacteroides caccae</name>
    <dbReference type="NCBI Taxonomy" id="47678"/>
    <lineage>
        <taxon>Bacteria</taxon>
        <taxon>Pseudomonadati</taxon>
        <taxon>Bacteroidota</taxon>
        <taxon>Bacteroidia</taxon>
        <taxon>Bacteroidales</taxon>
        <taxon>Bacteroidaceae</taxon>
        <taxon>Bacteroides</taxon>
    </lineage>
</organism>
<dbReference type="EMBL" id="CZAI01000016">
    <property type="protein sequence ID" value="CUQ20336.1"/>
    <property type="molecule type" value="Genomic_DNA"/>
</dbReference>
<sequence>MLLVLFAILGITLCVSCSDDDDKENGDDGGGTTATTPFSSVKVEADGETVTGSVDGTTITFAFDRAENFSSCRLMVELNTGWQLTYPTDVDDYDMSDDPDLYFKGPDGSKPKYKVVVTSNALPIIDASKITVEGGYALEINNATKEMVITYDANMDRSNVRLNFAEGALMAGATVETTTFDLSDDPVTLNIRVAGTNRSYILKIDYSALMTPASEFGFQDVTEDYVNKAEYPYITVMKINNATLSNVIDKKPVKPNPERWDPSGWYGKTQAEAMAVLGDFNDPATYPGITNISGVNFTVVTLDASKVKGKLIIDDQNSVSLSEVNNLVVVTGNHIADKGNAGGRGILYGDNKVYSDKLAWIESQPLNVQFGECFGFTEDGKISFDVATVKDNTLMKVRFYNADYSEDIDDRNKFPEPEETFDCRNYLDGAWNVKYVASGYPWLVRKGEKLTYKQVMGNNGFNDSMGDNETNRRGLIGKTYDGKIGIAVVGVGDADGADGLTLLQAAYVLNKMGWKEIMSLGATGWLTGNSWLPSIKINGQLVSGVDGEGSAYVVAFDAK</sequence>
<gene>
    <name evidence="1" type="ORF">ERS852494_04283</name>
</gene>
<proteinExistence type="predicted"/>
<dbReference type="RefSeq" id="WP_236253772.1">
    <property type="nucleotide sequence ID" value="NZ_JADMRX010000019.1"/>
</dbReference>
<evidence type="ECO:0000313" key="1">
    <source>
        <dbReference type="EMBL" id="CUQ20336.1"/>
    </source>
</evidence>
<dbReference type="AlphaFoldDB" id="A0A174UG98"/>
<dbReference type="Proteomes" id="UP000095657">
    <property type="component" value="Unassembled WGS sequence"/>
</dbReference>
<reference evidence="1 2" key="1">
    <citation type="submission" date="2015-09" db="EMBL/GenBank/DDBJ databases">
        <authorList>
            <consortium name="Pathogen Informatics"/>
        </authorList>
    </citation>
    <scope>NUCLEOTIDE SEQUENCE [LARGE SCALE GENOMIC DNA]</scope>
    <source>
        <strain evidence="1 2">2789STDY5834880</strain>
    </source>
</reference>
<protein>
    <submittedName>
        <fullName evidence="1">Uncharacterized protein</fullName>
    </submittedName>
</protein>
<dbReference type="STRING" id="47678.ERS852494_04283"/>
<name>A0A174UG98_9BACE</name>
<accession>A0A174UG98</accession>
<evidence type="ECO:0000313" key="2">
    <source>
        <dbReference type="Proteomes" id="UP000095657"/>
    </source>
</evidence>